<dbReference type="EMBL" id="JACHJR010000001">
    <property type="protein sequence ID" value="MBB4944901.1"/>
    <property type="molecule type" value="Genomic_DNA"/>
</dbReference>
<proteinExistence type="predicted"/>
<sequence>MEGWVQVADTIHPGALLSRTSELDGPQRILRLKVQLWEGNWWVKVKDTWIGFYPADLFSTDGLRSEAAAVKWYGEVADSKADSVTTRTDMGNGHWPYEGWQRCAYMHSLRYQSSPRGTMTRYQGDAWATHPDCYDIEAHFDNTDDWGSYFWWGGSGRNSGCP</sequence>
<keyword evidence="3" id="KW-1185">Reference proteome</keyword>
<dbReference type="InterPro" id="IPR053168">
    <property type="entry name" value="Glutamic_endopeptidase"/>
</dbReference>
<dbReference type="PANTHER" id="PTHR31589:SF110">
    <property type="entry name" value="PROTEIN, PUTATIVE (DUF239)-RELATED"/>
    <property type="match status" value="1"/>
</dbReference>
<dbReference type="PANTHER" id="PTHR31589">
    <property type="entry name" value="PROTEIN, PUTATIVE (DUF239)-RELATED-RELATED"/>
    <property type="match status" value="1"/>
</dbReference>
<reference evidence="2 3" key="1">
    <citation type="submission" date="2020-08" db="EMBL/GenBank/DDBJ databases">
        <title>Sequencing the genomes of 1000 actinobacteria strains.</title>
        <authorList>
            <person name="Klenk H.-P."/>
        </authorList>
    </citation>
    <scope>NUCLEOTIDE SEQUENCE [LARGE SCALE GENOMIC DNA]</scope>
    <source>
        <strain evidence="2 3">DSM 44786</strain>
    </source>
</reference>
<evidence type="ECO:0000313" key="2">
    <source>
        <dbReference type="EMBL" id="MBB4944901.1"/>
    </source>
</evidence>
<dbReference type="InterPro" id="IPR004314">
    <property type="entry name" value="Neprosin"/>
</dbReference>
<protein>
    <recommendedName>
        <fullName evidence="1">Neprosin PEP catalytic domain-containing protein</fullName>
    </recommendedName>
</protein>
<feature type="domain" description="Neprosin PEP catalytic" evidence="1">
    <location>
        <begin position="1"/>
        <end position="162"/>
    </location>
</feature>
<dbReference type="AlphaFoldDB" id="A0A7W7S6N7"/>
<evidence type="ECO:0000313" key="3">
    <source>
        <dbReference type="Proteomes" id="UP000573327"/>
    </source>
</evidence>
<comment type="caution">
    <text evidence="2">The sequence shown here is derived from an EMBL/GenBank/DDBJ whole genome shotgun (WGS) entry which is preliminary data.</text>
</comment>
<dbReference type="PROSITE" id="PS52045">
    <property type="entry name" value="NEPROSIN_PEP_CD"/>
    <property type="match status" value="1"/>
</dbReference>
<gene>
    <name evidence="2" type="ORF">F4556_000436</name>
</gene>
<dbReference type="Pfam" id="PF03080">
    <property type="entry name" value="Neprosin"/>
    <property type="match status" value="1"/>
</dbReference>
<evidence type="ECO:0000259" key="1">
    <source>
        <dbReference type="PROSITE" id="PS52045"/>
    </source>
</evidence>
<name>A0A7W7S6N7_9ACTN</name>
<accession>A0A7W7S6N7</accession>
<dbReference type="Proteomes" id="UP000573327">
    <property type="component" value="Unassembled WGS sequence"/>
</dbReference>
<organism evidence="2 3">
    <name type="scientific">Kitasatospora gansuensis</name>
    <dbReference type="NCBI Taxonomy" id="258050"/>
    <lineage>
        <taxon>Bacteria</taxon>
        <taxon>Bacillati</taxon>
        <taxon>Actinomycetota</taxon>
        <taxon>Actinomycetes</taxon>
        <taxon>Kitasatosporales</taxon>
        <taxon>Streptomycetaceae</taxon>
        <taxon>Kitasatospora</taxon>
    </lineage>
</organism>